<dbReference type="Gene3D" id="3.90.1530.10">
    <property type="entry name" value="Conserved hypothetical protein from pyrococcus furiosus pfu- 392566-001, ParB domain"/>
    <property type="match status" value="1"/>
</dbReference>
<evidence type="ECO:0000313" key="2">
    <source>
        <dbReference type="Proteomes" id="UP000235347"/>
    </source>
</evidence>
<gene>
    <name evidence="1" type="ORF">C0Z19_14960</name>
</gene>
<dbReference type="SUPFAM" id="SSF110849">
    <property type="entry name" value="ParB/Sulfiredoxin"/>
    <property type="match status" value="1"/>
</dbReference>
<dbReference type="AlphaFoldDB" id="A0A2N7W3Y4"/>
<dbReference type="EMBL" id="PNYB01000011">
    <property type="protein sequence ID" value="PMS24116.1"/>
    <property type="molecule type" value="Genomic_DNA"/>
</dbReference>
<accession>A0A2N7W3Y4</accession>
<dbReference type="Proteomes" id="UP000235347">
    <property type="component" value="Unassembled WGS sequence"/>
</dbReference>
<comment type="caution">
    <text evidence="1">The sequence shown here is derived from an EMBL/GenBank/DDBJ whole genome shotgun (WGS) entry which is preliminary data.</text>
</comment>
<dbReference type="CDD" id="cd16400">
    <property type="entry name" value="ParB_Srx_like_nuclease"/>
    <property type="match status" value="1"/>
</dbReference>
<proteinExistence type="predicted"/>
<protein>
    <submittedName>
        <fullName evidence="1">Transcriptional regulator</fullName>
    </submittedName>
</protein>
<sequence length="137" mass="15217">MSGDCCYSVSLEPISFLCQSEMVDADHVHGLATIIGEMGTWTTPIPIDHGTGIVMDGNHRLHAAAVLGLCYVPCIVLDYLDPRISVTHWRTGAPFCVASIRRRILQDRRLFPYKTTRHSFAPTLPRTDIPLRVLQGS</sequence>
<dbReference type="RefSeq" id="WP_102610603.1">
    <property type="nucleotide sequence ID" value="NZ_CADIKD010000013.1"/>
</dbReference>
<name>A0A2N7W3Y4_9BURK</name>
<dbReference type="InterPro" id="IPR036086">
    <property type="entry name" value="ParB/Sulfiredoxin_sf"/>
</dbReference>
<organism evidence="1 2">
    <name type="scientific">Trinickia soli</name>
    <dbReference type="NCBI Taxonomy" id="380675"/>
    <lineage>
        <taxon>Bacteria</taxon>
        <taxon>Pseudomonadati</taxon>
        <taxon>Pseudomonadota</taxon>
        <taxon>Betaproteobacteria</taxon>
        <taxon>Burkholderiales</taxon>
        <taxon>Burkholderiaceae</taxon>
        <taxon>Trinickia</taxon>
    </lineage>
</organism>
<reference evidence="1 2" key="1">
    <citation type="submission" date="2018-01" db="EMBL/GenBank/DDBJ databases">
        <title>Whole genome analyses suggest that Burkholderia sensu lato contains two further novel genera in the rhizoxinica-symbiotica group Mycetohabitans gen. nov., and Trinickia gen. nov.: implications for the evolution of diazotrophy and nodulation in the Burkholderiaceae.</title>
        <authorList>
            <person name="Estrada-de los Santos P."/>
            <person name="Palmer M."/>
            <person name="Chavez-Ramirez B."/>
            <person name="Beukes C."/>
            <person name="Steenkamp E.T."/>
            <person name="Hirsch A.M."/>
            <person name="Manyaka P."/>
            <person name="Maluk M."/>
            <person name="Lafos M."/>
            <person name="Crook M."/>
            <person name="Gross E."/>
            <person name="Simon M.F."/>
            <person name="Bueno dos Reis Junior F."/>
            <person name="Poole P.S."/>
            <person name="Venter S.N."/>
            <person name="James E.K."/>
        </authorList>
    </citation>
    <scope>NUCLEOTIDE SEQUENCE [LARGE SCALE GENOMIC DNA]</scope>
    <source>
        <strain evidence="1 2">GP25-8</strain>
    </source>
</reference>
<keyword evidence="2" id="KW-1185">Reference proteome</keyword>
<evidence type="ECO:0000313" key="1">
    <source>
        <dbReference type="EMBL" id="PMS24116.1"/>
    </source>
</evidence>